<dbReference type="InterPro" id="IPR006015">
    <property type="entry name" value="Universal_stress_UspA"/>
</dbReference>
<dbReference type="InterPro" id="IPR006016">
    <property type="entry name" value="UspA"/>
</dbReference>
<dbReference type="PRINTS" id="PR01438">
    <property type="entry name" value="UNVRSLSTRESS"/>
</dbReference>
<name>A0A6J4JUE4_9SPHI</name>
<dbReference type="SUPFAM" id="SSF52402">
    <property type="entry name" value="Adenine nucleotide alpha hydrolases-like"/>
    <property type="match status" value="2"/>
</dbReference>
<evidence type="ECO:0000256" key="1">
    <source>
        <dbReference type="ARBA" id="ARBA00008791"/>
    </source>
</evidence>
<reference evidence="3" key="1">
    <citation type="submission" date="2020-02" db="EMBL/GenBank/DDBJ databases">
        <authorList>
            <person name="Meier V. D."/>
        </authorList>
    </citation>
    <scope>NUCLEOTIDE SEQUENCE</scope>
    <source>
        <strain evidence="3">AVDCRST_MAG56</strain>
    </source>
</reference>
<evidence type="ECO:0000313" key="3">
    <source>
        <dbReference type="EMBL" id="CAA9287823.1"/>
    </source>
</evidence>
<dbReference type="PANTHER" id="PTHR46268:SF6">
    <property type="entry name" value="UNIVERSAL STRESS PROTEIN UP12"/>
    <property type="match status" value="1"/>
</dbReference>
<sequence length="269" mass="28890">MFTILFPTDFSQPAAHALEYAVSLTEKIGGKLLLLHAVPVPLQDPNTFFKASEVYSKDEAKAKLDALQRQLATRVPCEAVLKIGHSVTEAVDLMQQSVVDLVVIGTRGAGSTPDPLVGSTTAGLIEKSPRPVLVIPAAAAFVAPQRIVLAADLRETNRTALEPLVAFARLFGSEVLVVNVSTRAGGLPEEKSVVALQLEDYLGDVPSSVHVVVHDDVAEGLENFVLEKRAHLLVLVARKHGFFTSLFHDSVTRKMTLHAQVPLLALVEG</sequence>
<gene>
    <name evidence="3" type="ORF">AVDCRST_MAG56-4403</name>
</gene>
<dbReference type="AlphaFoldDB" id="A0A6J4JUE4"/>
<protein>
    <recommendedName>
        <fullName evidence="2">UspA domain-containing protein</fullName>
    </recommendedName>
</protein>
<feature type="domain" description="UspA" evidence="2">
    <location>
        <begin position="145"/>
        <end position="265"/>
    </location>
</feature>
<comment type="similarity">
    <text evidence="1">Belongs to the universal stress protein A family.</text>
</comment>
<proteinExistence type="inferred from homology"/>
<evidence type="ECO:0000259" key="2">
    <source>
        <dbReference type="Pfam" id="PF00582"/>
    </source>
</evidence>
<feature type="domain" description="UspA" evidence="2">
    <location>
        <begin position="3"/>
        <end position="136"/>
    </location>
</feature>
<dbReference type="Gene3D" id="3.40.50.12370">
    <property type="match status" value="1"/>
</dbReference>
<accession>A0A6J4JUE4</accession>
<dbReference type="EMBL" id="CADCTQ010000360">
    <property type="protein sequence ID" value="CAA9287823.1"/>
    <property type="molecule type" value="Genomic_DNA"/>
</dbReference>
<dbReference type="Pfam" id="PF00582">
    <property type="entry name" value="Usp"/>
    <property type="match status" value="2"/>
</dbReference>
<dbReference type="PANTHER" id="PTHR46268">
    <property type="entry name" value="STRESS RESPONSE PROTEIN NHAX"/>
    <property type="match status" value="1"/>
</dbReference>
<organism evidence="3">
    <name type="scientific">uncultured Cytophagales bacterium</name>
    <dbReference type="NCBI Taxonomy" id="158755"/>
    <lineage>
        <taxon>Bacteria</taxon>
        <taxon>Pseudomonadati</taxon>
        <taxon>Bacteroidota</taxon>
        <taxon>Sphingobacteriia</taxon>
        <taxon>Sphingobacteriales</taxon>
        <taxon>environmental samples</taxon>
    </lineage>
</organism>
<dbReference type="CDD" id="cd00293">
    <property type="entry name" value="USP-like"/>
    <property type="match status" value="2"/>
</dbReference>